<accession>A0ABP3S824</accession>
<keyword evidence="2" id="KW-0812">Transmembrane</keyword>
<name>A0ABP3S824_9ACTN</name>
<keyword evidence="2" id="KW-0472">Membrane</keyword>
<evidence type="ECO:0000256" key="2">
    <source>
        <dbReference type="SAM" id="Phobius"/>
    </source>
</evidence>
<evidence type="ECO:0000313" key="4">
    <source>
        <dbReference type="Proteomes" id="UP001500957"/>
    </source>
</evidence>
<protein>
    <recommendedName>
        <fullName evidence="5">Lipopolysaccharide assembly protein A domain-containing protein</fullName>
    </recommendedName>
</protein>
<evidence type="ECO:0000256" key="1">
    <source>
        <dbReference type="SAM" id="MobiDB-lite"/>
    </source>
</evidence>
<feature type="transmembrane region" description="Helical" evidence="2">
    <location>
        <begin position="47"/>
        <end position="68"/>
    </location>
</feature>
<dbReference type="EMBL" id="BAAAHE010000034">
    <property type="protein sequence ID" value="GAA0628699.1"/>
    <property type="molecule type" value="Genomic_DNA"/>
</dbReference>
<comment type="caution">
    <text evidence="3">The sequence shown here is derived from an EMBL/GenBank/DDBJ whole genome shotgun (WGS) entry which is preliminary data.</text>
</comment>
<gene>
    <name evidence="3" type="ORF">GCM10009547_35420</name>
</gene>
<dbReference type="Proteomes" id="UP001500957">
    <property type="component" value="Unassembled WGS sequence"/>
</dbReference>
<dbReference type="RefSeq" id="WP_344607189.1">
    <property type="nucleotide sequence ID" value="NZ_BAAAHE010000034.1"/>
</dbReference>
<feature type="region of interest" description="Disordered" evidence="1">
    <location>
        <begin position="104"/>
        <end position="135"/>
    </location>
</feature>
<reference evidence="4" key="1">
    <citation type="journal article" date="2019" name="Int. J. Syst. Evol. Microbiol.">
        <title>The Global Catalogue of Microorganisms (GCM) 10K type strain sequencing project: providing services to taxonomists for standard genome sequencing and annotation.</title>
        <authorList>
            <consortium name="The Broad Institute Genomics Platform"/>
            <consortium name="The Broad Institute Genome Sequencing Center for Infectious Disease"/>
            <person name="Wu L."/>
            <person name="Ma J."/>
        </authorList>
    </citation>
    <scope>NUCLEOTIDE SEQUENCE [LARGE SCALE GENOMIC DNA]</scope>
    <source>
        <strain evidence="4">JCM 10671</strain>
    </source>
</reference>
<keyword evidence="4" id="KW-1185">Reference proteome</keyword>
<sequence>MSDLMKLTRNQWDRAAAAALVAAGLVALLLGWVGISGADAVVKQLPYMISGGIGGIALVGVGAALWVASDMRDEWSELRRLRLTVDRLETERVALAQVEVLTHEESGARHGRTQAAHNAVPVASHAGRENSSSAW</sequence>
<evidence type="ECO:0000313" key="3">
    <source>
        <dbReference type="EMBL" id="GAA0628699.1"/>
    </source>
</evidence>
<organism evidence="3 4">
    <name type="scientific">Sporichthya brevicatena</name>
    <dbReference type="NCBI Taxonomy" id="171442"/>
    <lineage>
        <taxon>Bacteria</taxon>
        <taxon>Bacillati</taxon>
        <taxon>Actinomycetota</taxon>
        <taxon>Actinomycetes</taxon>
        <taxon>Sporichthyales</taxon>
        <taxon>Sporichthyaceae</taxon>
        <taxon>Sporichthya</taxon>
    </lineage>
</organism>
<evidence type="ECO:0008006" key="5">
    <source>
        <dbReference type="Google" id="ProtNLM"/>
    </source>
</evidence>
<proteinExistence type="predicted"/>
<keyword evidence="2" id="KW-1133">Transmembrane helix</keyword>